<dbReference type="PATRIC" id="fig|536227.13.peg.1199"/>
<evidence type="ECO:0000313" key="1">
    <source>
        <dbReference type="EMBL" id="EET88786.1"/>
    </source>
</evidence>
<organism evidence="1 2">
    <name type="scientific">Clostridium carboxidivorans P7</name>
    <dbReference type="NCBI Taxonomy" id="536227"/>
    <lineage>
        <taxon>Bacteria</taxon>
        <taxon>Bacillati</taxon>
        <taxon>Bacillota</taxon>
        <taxon>Clostridia</taxon>
        <taxon>Eubacteriales</taxon>
        <taxon>Clostridiaceae</taxon>
        <taxon>Clostridium</taxon>
    </lineage>
</organism>
<gene>
    <name evidence="1" type="ORF">CcarbDRAFT_0773</name>
</gene>
<keyword evidence="2" id="KW-1185">Reference proteome</keyword>
<dbReference type="AlphaFoldDB" id="C6PPQ6"/>
<reference evidence="1 2" key="1">
    <citation type="submission" date="2009-06" db="EMBL/GenBank/DDBJ databases">
        <title>The draft genome of Clostridium carboxidivorans P7.</title>
        <authorList>
            <consortium name="US DOE Joint Genome Institute (JGI-PGF)"/>
            <person name="Lucas S."/>
            <person name="Copeland A."/>
            <person name="Lapidus A."/>
            <person name="Glavina del Rio T."/>
            <person name="Tice H."/>
            <person name="Bruce D."/>
            <person name="Goodwin L."/>
            <person name="Pitluck S."/>
            <person name="Larimer F."/>
            <person name="Land M.L."/>
            <person name="Hauser L."/>
            <person name="Hemme C.L."/>
        </authorList>
    </citation>
    <scope>NUCLEOTIDE SEQUENCE [LARGE SCALE GENOMIC DNA]</scope>
    <source>
        <strain evidence="1 2">P7</strain>
    </source>
</reference>
<dbReference type="STRING" id="536227.Ccar_05670"/>
<dbReference type="EMBL" id="ACVI01000008">
    <property type="protein sequence ID" value="EET88786.1"/>
    <property type="molecule type" value="Genomic_DNA"/>
</dbReference>
<comment type="caution">
    <text evidence="1">The sequence shown here is derived from an EMBL/GenBank/DDBJ whole genome shotgun (WGS) entry which is preliminary data.</text>
</comment>
<accession>C6PPQ6</accession>
<dbReference type="KEGG" id="cck:Ccar_05670"/>
<sequence>MLLKDIFRNHGYRSLLDNKIADNLNLFIEIFQEDEAFPQELKEIYISQKNDEVFFVLDPMNLDISQMSDFWNRKISSFLIFGSNDKDILNKIKYNITQIILDYTKIEDKNLESSLTISRKIFVPCLKDKDNNYYIEEKDVFLLPFILVEPGDYHPDESMVKKLKECLPTDSTLDFLDFKIKKVKKIKTDNSIKKSLDENQFKMIRGWLEK</sequence>
<evidence type="ECO:0000313" key="2">
    <source>
        <dbReference type="Proteomes" id="UP000004198"/>
    </source>
</evidence>
<dbReference type="OrthoDB" id="2082499at2"/>
<protein>
    <submittedName>
        <fullName evidence="1">Uncharacterized protein</fullName>
    </submittedName>
</protein>
<dbReference type="RefSeq" id="WP_007059658.1">
    <property type="nucleotide sequence ID" value="NZ_ACVI01000008.1"/>
</dbReference>
<proteinExistence type="predicted"/>
<dbReference type="Proteomes" id="UP000004198">
    <property type="component" value="Unassembled WGS sequence"/>
</dbReference>
<name>C6PPQ6_9CLOT</name>